<comment type="caution">
    <text evidence="8">The sequence shown here is derived from an EMBL/GenBank/DDBJ whole genome shotgun (WGS) entry which is preliminary data.</text>
</comment>
<comment type="subcellular location">
    <subcellularLocation>
        <location evidence="1">Membrane</location>
        <topology evidence="1">Multi-pass membrane protein</topology>
    </subcellularLocation>
</comment>
<evidence type="ECO:0000256" key="5">
    <source>
        <dbReference type="ARBA" id="ARBA00023136"/>
    </source>
</evidence>
<evidence type="ECO:0000256" key="6">
    <source>
        <dbReference type="SAM" id="MobiDB-lite"/>
    </source>
</evidence>
<dbReference type="GO" id="GO:0022857">
    <property type="term" value="F:transmembrane transporter activity"/>
    <property type="evidence" value="ECO:0007669"/>
    <property type="project" value="InterPro"/>
</dbReference>
<dbReference type="Pfam" id="PF13520">
    <property type="entry name" value="AA_permease_2"/>
    <property type="match status" value="1"/>
</dbReference>
<accession>A0A8H5M6A2</accession>
<feature type="transmembrane region" description="Helical" evidence="7">
    <location>
        <begin position="15"/>
        <end position="38"/>
    </location>
</feature>
<feature type="transmembrane region" description="Helical" evidence="7">
    <location>
        <begin position="66"/>
        <end position="92"/>
    </location>
</feature>
<keyword evidence="3 7" id="KW-0812">Transmembrane</keyword>
<evidence type="ECO:0000313" key="9">
    <source>
        <dbReference type="Proteomes" id="UP000518752"/>
    </source>
</evidence>
<evidence type="ECO:0000256" key="3">
    <source>
        <dbReference type="ARBA" id="ARBA00022692"/>
    </source>
</evidence>
<dbReference type="PANTHER" id="PTHR45649">
    <property type="entry name" value="AMINO-ACID PERMEASE BAT1"/>
    <property type="match status" value="1"/>
</dbReference>
<proteinExistence type="predicted"/>
<dbReference type="InterPro" id="IPR002293">
    <property type="entry name" value="AA/rel_permease1"/>
</dbReference>
<feature type="transmembrane region" description="Helical" evidence="7">
    <location>
        <begin position="113"/>
        <end position="137"/>
    </location>
</feature>
<reference evidence="8 9" key="1">
    <citation type="journal article" date="2020" name="ISME J.">
        <title>Uncovering the hidden diversity of litter-decomposition mechanisms in mushroom-forming fungi.</title>
        <authorList>
            <person name="Floudas D."/>
            <person name="Bentzer J."/>
            <person name="Ahren D."/>
            <person name="Johansson T."/>
            <person name="Persson P."/>
            <person name="Tunlid A."/>
        </authorList>
    </citation>
    <scope>NUCLEOTIDE SEQUENCE [LARGE SCALE GENOMIC DNA]</scope>
    <source>
        <strain evidence="8 9">CBS 406.79</strain>
    </source>
</reference>
<name>A0A8H5M6A2_9AGAR</name>
<gene>
    <name evidence="8" type="ORF">D9757_008948</name>
</gene>
<evidence type="ECO:0000256" key="1">
    <source>
        <dbReference type="ARBA" id="ARBA00004141"/>
    </source>
</evidence>
<keyword evidence="4 7" id="KW-1133">Transmembrane helix</keyword>
<evidence type="ECO:0000313" key="8">
    <source>
        <dbReference type="EMBL" id="KAF5382251.1"/>
    </source>
</evidence>
<keyword evidence="2" id="KW-0813">Transport</keyword>
<protein>
    <submittedName>
        <fullName evidence="8">Uncharacterized protein</fullName>
    </submittedName>
</protein>
<dbReference type="AlphaFoldDB" id="A0A8H5M6A2"/>
<keyword evidence="5 7" id="KW-0472">Membrane</keyword>
<evidence type="ECO:0000256" key="7">
    <source>
        <dbReference type="SAM" id="Phobius"/>
    </source>
</evidence>
<dbReference type="EMBL" id="JAACJN010000054">
    <property type="protein sequence ID" value="KAF5382251.1"/>
    <property type="molecule type" value="Genomic_DNA"/>
</dbReference>
<sequence>MAEEVHNPTRNIPRATIWTVPVGYLQGLMFILAIFFTVPDIASLLEFEQPIAQVFLQVMGSRSGGFGLWFILFGVCLFCSIPINVSTSRATWSFARDKAIPFHRIVSRINSSFFGDVPVAALILSLTIQALLGLIYLGSTTAFNSFVGIGLISLESSYAMPISLLLLNRRKDVYGAPFSLGRWGTALNAIALLWILLQIVLLSMPSTLPVKADTMNYASVIFVAFASISALYYVIRGRSQFKGPPGADQSDEKDSSDSASTVSVARA</sequence>
<dbReference type="Proteomes" id="UP000518752">
    <property type="component" value="Unassembled WGS sequence"/>
</dbReference>
<feature type="transmembrane region" description="Helical" evidence="7">
    <location>
        <begin position="214"/>
        <end position="235"/>
    </location>
</feature>
<feature type="transmembrane region" description="Helical" evidence="7">
    <location>
        <begin position="143"/>
        <end position="168"/>
    </location>
</feature>
<dbReference type="PANTHER" id="PTHR45649:SF28">
    <property type="entry name" value="TRANSPORTER, PUTATIVE (EUROFUNG)-RELATED"/>
    <property type="match status" value="1"/>
</dbReference>
<dbReference type="GO" id="GO:0016020">
    <property type="term" value="C:membrane"/>
    <property type="evidence" value="ECO:0007669"/>
    <property type="project" value="UniProtKB-SubCell"/>
</dbReference>
<feature type="transmembrane region" description="Helical" evidence="7">
    <location>
        <begin position="180"/>
        <end position="202"/>
    </location>
</feature>
<organism evidence="8 9">
    <name type="scientific">Collybiopsis confluens</name>
    <dbReference type="NCBI Taxonomy" id="2823264"/>
    <lineage>
        <taxon>Eukaryota</taxon>
        <taxon>Fungi</taxon>
        <taxon>Dikarya</taxon>
        <taxon>Basidiomycota</taxon>
        <taxon>Agaricomycotina</taxon>
        <taxon>Agaricomycetes</taxon>
        <taxon>Agaricomycetidae</taxon>
        <taxon>Agaricales</taxon>
        <taxon>Marasmiineae</taxon>
        <taxon>Omphalotaceae</taxon>
        <taxon>Collybiopsis</taxon>
    </lineage>
</organism>
<dbReference type="OrthoDB" id="3900342at2759"/>
<dbReference type="Gene3D" id="1.20.1740.10">
    <property type="entry name" value="Amino acid/polyamine transporter I"/>
    <property type="match status" value="1"/>
</dbReference>
<evidence type="ECO:0000256" key="4">
    <source>
        <dbReference type="ARBA" id="ARBA00022989"/>
    </source>
</evidence>
<keyword evidence="9" id="KW-1185">Reference proteome</keyword>
<feature type="region of interest" description="Disordered" evidence="6">
    <location>
        <begin position="242"/>
        <end position="267"/>
    </location>
</feature>
<feature type="compositionally biased region" description="Low complexity" evidence="6">
    <location>
        <begin position="257"/>
        <end position="267"/>
    </location>
</feature>
<evidence type="ECO:0000256" key="2">
    <source>
        <dbReference type="ARBA" id="ARBA00022448"/>
    </source>
</evidence>